<evidence type="ECO:0000259" key="8">
    <source>
        <dbReference type="Pfam" id="PF07715"/>
    </source>
</evidence>
<dbReference type="SUPFAM" id="SSF49464">
    <property type="entry name" value="Carboxypeptidase regulatory domain-like"/>
    <property type="match status" value="1"/>
</dbReference>
<accession>A0A1X7KN16</accession>
<dbReference type="OrthoDB" id="9768177at2"/>
<dbReference type="Proteomes" id="UP000193804">
    <property type="component" value="Unassembled WGS sequence"/>
</dbReference>
<dbReference type="STRING" id="1028.SAMN05661096_02900"/>
<dbReference type="PROSITE" id="PS52016">
    <property type="entry name" value="TONB_DEPENDENT_REC_3"/>
    <property type="match status" value="1"/>
</dbReference>
<evidence type="ECO:0000256" key="4">
    <source>
        <dbReference type="ARBA" id="ARBA00022692"/>
    </source>
</evidence>
<dbReference type="Gene3D" id="2.60.40.1120">
    <property type="entry name" value="Carboxypeptidase-like, regulatory domain"/>
    <property type="match status" value="1"/>
</dbReference>
<dbReference type="SUPFAM" id="SSF56935">
    <property type="entry name" value="Porins"/>
    <property type="match status" value="1"/>
</dbReference>
<reference evidence="10" key="1">
    <citation type="submission" date="2017-04" db="EMBL/GenBank/DDBJ databases">
        <authorList>
            <person name="Varghese N."/>
            <person name="Submissions S."/>
        </authorList>
    </citation>
    <scope>NUCLEOTIDE SEQUENCE [LARGE SCALE GENOMIC DNA]</scope>
    <source>
        <strain evidence="10">DSM 4125</strain>
    </source>
</reference>
<proteinExistence type="inferred from homology"/>
<evidence type="ECO:0000256" key="3">
    <source>
        <dbReference type="ARBA" id="ARBA00022452"/>
    </source>
</evidence>
<dbReference type="NCBIfam" id="TIGR04057">
    <property type="entry name" value="SusC_RagA_signa"/>
    <property type="match status" value="1"/>
</dbReference>
<organism evidence="9 10">
    <name type="scientific">Marivirga sericea</name>
    <dbReference type="NCBI Taxonomy" id="1028"/>
    <lineage>
        <taxon>Bacteria</taxon>
        <taxon>Pseudomonadati</taxon>
        <taxon>Bacteroidota</taxon>
        <taxon>Cytophagia</taxon>
        <taxon>Cytophagales</taxon>
        <taxon>Marivirgaceae</taxon>
        <taxon>Marivirga</taxon>
    </lineage>
</organism>
<protein>
    <submittedName>
        <fullName evidence="9">TonB-linked outer membrane protein, SusC/RagA family</fullName>
    </submittedName>
</protein>
<dbReference type="Gene3D" id="2.170.130.10">
    <property type="entry name" value="TonB-dependent receptor, plug domain"/>
    <property type="match status" value="1"/>
</dbReference>
<comment type="similarity">
    <text evidence="7">Belongs to the TonB-dependent receptor family.</text>
</comment>
<sequence>MKKQYLLMIILFLMGTYSYAQDRVIEGTVVSASDGLPLIGATVVKKGSTSGATTDLDGRFKLEISEPEILVVSFIGFAQKEVAVNPDQTGDLNISLEEDITKLNEVVVSGLASSVKRSNLGNAVATVSAEELTGMTNQPTMDNALYGKVTGVNITSSSGAPGGGIAMRLRGVTSITGNNQPLFIIDGVYVSNAEIPSGLRNASGANSGNEENASNRIADLAPSDIENIEVLKGPSAAAIYGARANAGVVIITTKRGKRGETRVNLTQDVGFSTIQRKVGIGQRNWTPALVGETFGPDEVARYNAALNGRGLVDYEEEIYGETGLITDTKISATGGSEKTKFYVGASLRDEEGIIKNTGYTRASVRANIDHQLTDRIKFTTSSNFVNSTTQRGFTGNENEGGLSVGYNMAFTRPWANLYPDEFGNYPDNPNAAGNMLLVRDQALNDEVINRYIQGASIDISLYETDQSFLKFKWNGGFDTYNLETYVYVPEYHQAQRGLQNGFIGVGKNSIFNTNNQGFLVWDNYLSGGSVQLTSQVGYTYITFDRDLVYNQATQLIPGQTTLGQSGTQEFDQTLQNVREFGFFAQQEVNYEDKIIGTLGIRADKSTLNAEQNQFYYFPKASIALNLANFDFWNLDLFNQFKLRAAYGETGSSATFGSLYTSFQAVNIGGSPGVSVGGLRGSENLIPETASEFETGIDVTLLENKLSFTATYYNRNISDLILQRALQPSSGFGLEVTNLADLQNQGLELALNASPVQNENFVWTSTTNFWFNRSNVTRLDVPPFAPAGSGFGLGLGTAFIEEGQPVTQLKGTIDGEVVTVGDAEPDFQTSFLNNFTIFKNFDFSFLIHVKQGGSNLNLTTYLTDLAGLTGDLDDPSGIERTSNPNTDRFIEDASYMRLREIALYYRLPESAVSVFNGAVNKIKIGASGRNLWTITPYTGYDPEVSAKGGAGLSTGLDVNPFPSTKQVYVHLALEF</sequence>
<keyword evidence="2 7" id="KW-0813">Transport</keyword>
<keyword evidence="6 7" id="KW-0998">Cell outer membrane</keyword>
<evidence type="ECO:0000313" key="9">
    <source>
        <dbReference type="EMBL" id="SMG42481.1"/>
    </source>
</evidence>
<dbReference type="EMBL" id="FXAW01000006">
    <property type="protein sequence ID" value="SMG42481.1"/>
    <property type="molecule type" value="Genomic_DNA"/>
</dbReference>
<evidence type="ECO:0000256" key="1">
    <source>
        <dbReference type="ARBA" id="ARBA00004571"/>
    </source>
</evidence>
<gene>
    <name evidence="9" type="ORF">SAMN05661096_02900</name>
</gene>
<evidence type="ECO:0000313" key="10">
    <source>
        <dbReference type="Proteomes" id="UP000193804"/>
    </source>
</evidence>
<dbReference type="Pfam" id="PF13715">
    <property type="entry name" value="CarbopepD_reg_2"/>
    <property type="match status" value="1"/>
</dbReference>
<dbReference type="NCBIfam" id="TIGR04056">
    <property type="entry name" value="OMP_RagA_SusC"/>
    <property type="match status" value="1"/>
</dbReference>
<feature type="domain" description="TonB-dependent receptor plug" evidence="8">
    <location>
        <begin position="119"/>
        <end position="248"/>
    </location>
</feature>
<keyword evidence="5 7" id="KW-0472">Membrane</keyword>
<dbReference type="InterPro" id="IPR037066">
    <property type="entry name" value="Plug_dom_sf"/>
</dbReference>
<evidence type="ECO:0000256" key="7">
    <source>
        <dbReference type="PROSITE-ProRule" id="PRU01360"/>
    </source>
</evidence>
<dbReference type="Pfam" id="PF07715">
    <property type="entry name" value="Plug"/>
    <property type="match status" value="1"/>
</dbReference>
<evidence type="ECO:0000256" key="2">
    <source>
        <dbReference type="ARBA" id="ARBA00022448"/>
    </source>
</evidence>
<dbReference type="InterPro" id="IPR039426">
    <property type="entry name" value="TonB-dep_rcpt-like"/>
</dbReference>
<dbReference type="InterPro" id="IPR008969">
    <property type="entry name" value="CarboxyPept-like_regulatory"/>
</dbReference>
<evidence type="ECO:0000256" key="5">
    <source>
        <dbReference type="ARBA" id="ARBA00023136"/>
    </source>
</evidence>
<dbReference type="InterPro" id="IPR023997">
    <property type="entry name" value="TonB-dep_OMP_SusC/RagA_CS"/>
</dbReference>
<dbReference type="AlphaFoldDB" id="A0A1X7KN16"/>
<name>A0A1X7KN16_9BACT</name>
<keyword evidence="10" id="KW-1185">Reference proteome</keyword>
<evidence type="ECO:0000256" key="6">
    <source>
        <dbReference type="ARBA" id="ARBA00023237"/>
    </source>
</evidence>
<keyword evidence="3 7" id="KW-1134">Transmembrane beta strand</keyword>
<dbReference type="InterPro" id="IPR023996">
    <property type="entry name" value="TonB-dep_OMP_SusC/RagA"/>
</dbReference>
<dbReference type="GO" id="GO:0009279">
    <property type="term" value="C:cell outer membrane"/>
    <property type="evidence" value="ECO:0007669"/>
    <property type="project" value="UniProtKB-SubCell"/>
</dbReference>
<dbReference type="InterPro" id="IPR036942">
    <property type="entry name" value="Beta-barrel_TonB_sf"/>
</dbReference>
<comment type="subcellular location">
    <subcellularLocation>
        <location evidence="1 7">Cell outer membrane</location>
        <topology evidence="1 7">Multi-pass membrane protein</topology>
    </subcellularLocation>
</comment>
<dbReference type="RefSeq" id="WP_085518060.1">
    <property type="nucleotide sequence ID" value="NZ_FXAW01000006.1"/>
</dbReference>
<keyword evidence="4 7" id="KW-0812">Transmembrane</keyword>
<dbReference type="Gene3D" id="2.40.170.20">
    <property type="entry name" value="TonB-dependent receptor, beta-barrel domain"/>
    <property type="match status" value="1"/>
</dbReference>
<dbReference type="InterPro" id="IPR012910">
    <property type="entry name" value="Plug_dom"/>
</dbReference>